<keyword evidence="1" id="KW-0472">Membrane</keyword>
<keyword evidence="1" id="KW-1133">Transmembrane helix</keyword>
<accession>A0A433PZM0</accession>
<gene>
    <name evidence="2" type="ORF">BC938DRAFT_475156</name>
</gene>
<dbReference type="AlphaFoldDB" id="A0A433PZM0"/>
<keyword evidence="1" id="KW-0812">Transmembrane</keyword>
<protein>
    <submittedName>
        <fullName evidence="2">Uncharacterized protein</fullName>
    </submittedName>
</protein>
<comment type="caution">
    <text evidence="2">The sequence shown here is derived from an EMBL/GenBank/DDBJ whole genome shotgun (WGS) entry which is preliminary data.</text>
</comment>
<sequence length="148" mass="16729">MGPWNAGRTAVYDITFTGCLVLWLDVSMLDSFFLLRLMFSTRTDFTQHAVPFPFPKPTTPAPIRIYIAVACQLHAIVRFSKRVDGTSFVPPRAILQDVPPRVTLQDVPPRALLQVAPPRASCMWFLLVRFARGPLCKNALSLFQRVKK</sequence>
<evidence type="ECO:0000256" key="1">
    <source>
        <dbReference type="SAM" id="Phobius"/>
    </source>
</evidence>
<evidence type="ECO:0000313" key="2">
    <source>
        <dbReference type="EMBL" id="RUS23005.1"/>
    </source>
</evidence>
<dbReference type="Proteomes" id="UP000274822">
    <property type="component" value="Unassembled WGS sequence"/>
</dbReference>
<name>A0A433PZM0_9FUNG</name>
<reference evidence="2 3" key="1">
    <citation type="journal article" date="2018" name="New Phytol.">
        <title>Phylogenomics of Endogonaceae and evolution of mycorrhizas within Mucoromycota.</title>
        <authorList>
            <person name="Chang Y."/>
            <person name="Desiro A."/>
            <person name="Na H."/>
            <person name="Sandor L."/>
            <person name="Lipzen A."/>
            <person name="Clum A."/>
            <person name="Barry K."/>
            <person name="Grigoriev I.V."/>
            <person name="Martin F.M."/>
            <person name="Stajich J.E."/>
            <person name="Smith M.E."/>
            <person name="Bonito G."/>
            <person name="Spatafora J.W."/>
        </authorList>
    </citation>
    <scope>NUCLEOTIDE SEQUENCE [LARGE SCALE GENOMIC DNA]</scope>
    <source>
        <strain evidence="2 3">AD002</strain>
    </source>
</reference>
<organism evidence="2 3">
    <name type="scientific">Jimgerdemannia flammicorona</name>
    <dbReference type="NCBI Taxonomy" id="994334"/>
    <lineage>
        <taxon>Eukaryota</taxon>
        <taxon>Fungi</taxon>
        <taxon>Fungi incertae sedis</taxon>
        <taxon>Mucoromycota</taxon>
        <taxon>Mucoromycotina</taxon>
        <taxon>Endogonomycetes</taxon>
        <taxon>Endogonales</taxon>
        <taxon>Endogonaceae</taxon>
        <taxon>Jimgerdemannia</taxon>
    </lineage>
</organism>
<feature type="transmembrane region" description="Helical" evidence="1">
    <location>
        <begin position="20"/>
        <end position="39"/>
    </location>
</feature>
<evidence type="ECO:0000313" key="3">
    <source>
        <dbReference type="Proteomes" id="UP000274822"/>
    </source>
</evidence>
<keyword evidence="3" id="KW-1185">Reference proteome</keyword>
<proteinExistence type="predicted"/>
<dbReference type="EMBL" id="RBNJ01019929">
    <property type="protein sequence ID" value="RUS23005.1"/>
    <property type="molecule type" value="Genomic_DNA"/>
</dbReference>